<sequence>MEVVVGRLVKAHGITGELVVEVRTDDPDRRFAPGARLRARPPRDRGPGRDVTIETVRPHGARLLVRLAGVGDRDGADALRGNLLLIDIADLPPIDDPDEFYDHQLVGLQVRIPDGTVLGEVGEVLHTGAGELLSVRRPHGDELLVPFVSAIVTSVSLRDELIEIDPPDGLLEVNQPKPST</sequence>
<comment type="function">
    <text evidence="5">An accessory protein needed during the final step in the assembly of 30S ribosomal subunit, possibly for assembly of the head region. Essential for efficient processing of 16S rRNA. May be needed both before and after RbfA during the maturation of 16S rRNA. It has affinity for free ribosomal 30S subunits but not for 70S ribosomes.</text>
</comment>
<dbReference type="Gene3D" id="2.40.30.60">
    <property type="entry name" value="RimM"/>
    <property type="match status" value="1"/>
</dbReference>
<organism evidence="9 10">
    <name type="scientific">Mycolicibacillus trivialis</name>
    <dbReference type="NCBI Taxonomy" id="1798"/>
    <lineage>
        <taxon>Bacteria</taxon>
        <taxon>Bacillati</taxon>
        <taxon>Actinomycetota</taxon>
        <taxon>Actinomycetes</taxon>
        <taxon>Mycobacteriales</taxon>
        <taxon>Mycobacteriaceae</taxon>
        <taxon>Mycolicibacillus</taxon>
    </lineage>
</organism>
<comment type="subunit">
    <text evidence="5">Binds ribosomal protein uS19.</text>
</comment>
<feature type="domain" description="RimM N-terminal" evidence="7">
    <location>
        <begin position="4"/>
        <end position="89"/>
    </location>
</feature>
<dbReference type="InterPro" id="IPR009000">
    <property type="entry name" value="Transl_B-barrel_sf"/>
</dbReference>
<dbReference type="AlphaFoldDB" id="A0A1X2EQC6"/>
<comment type="domain">
    <text evidence="5">The PRC barrel domain binds ribosomal protein uS19.</text>
</comment>
<comment type="subcellular location">
    <subcellularLocation>
        <location evidence="5">Cytoplasm</location>
    </subcellularLocation>
</comment>
<comment type="similarity">
    <text evidence="5">Belongs to the RimM family.</text>
</comment>
<evidence type="ECO:0000313" key="10">
    <source>
        <dbReference type="Proteomes" id="UP000193090"/>
    </source>
</evidence>
<evidence type="ECO:0000256" key="4">
    <source>
        <dbReference type="ARBA" id="ARBA00023186"/>
    </source>
</evidence>
<evidence type="ECO:0000256" key="5">
    <source>
        <dbReference type="HAMAP-Rule" id="MF_00014"/>
    </source>
</evidence>
<evidence type="ECO:0000313" key="9">
    <source>
        <dbReference type="EMBL" id="ORX08429.1"/>
    </source>
</evidence>
<dbReference type="SUPFAM" id="SSF50447">
    <property type="entry name" value="Translation proteins"/>
    <property type="match status" value="1"/>
</dbReference>
<dbReference type="GO" id="GO:0005737">
    <property type="term" value="C:cytoplasm"/>
    <property type="evidence" value="ECO:0007669"/>
    <property type="project" value="UniProtKB-SubCell"/>
</dbReference>
<dbReference type="InterPro" id="IPR036976">
    <property type="entry name" value="RimM_N_sf"/>
</dbReference>
<evidence type="ECO:0000259" key="8">
    <source>
        <dbReference type="Pfam" id="PF24986"/>
    </source>
</evidence>
<feature type="domain" description="Ribosome maturation factor RimM PRC barrel" evidence="8">
    <location>
        <begin position="103"/>
        <end position="170"/>
    </location>
</feature>
<dbReference type="OrthoDB" id="5381335at2"/>
<proteinExistence type="inferred from homology"/>
<dbReference type="GO" id="GO:0006364">
    <property type="term" value="P:rRNA processing"/>
    <property type="evidence" value="ECO:0007669"/>
    <property type="project" value="UniProtKB-UniRule"/>
</dbReference>
<evidence type="ECO:0000256" key="2">
    <source>
        <dbReference type="ARBA" id="ARBA00022517"/>
    </source>
</evidence>
<dbReference type="Gene3D" id="2.30.30.240">
    <property type="entry name" value="PRC-barrel domain"/>
    <property type="match status" value="1"/>
</dbReference>
<keyword evidence="3 5" id="KW-0698">rRNA processing</keyword>
<dbReference type="GO" id="GO:0005840">
    <property type="term" value="C:ribosome"/>
    <property type="evidence" value="ECO:0007669"/>
    <property type="project" value="InterPro"/>
</dbReference>
<dbReference type="InterPro" id="IPR056792">
    <property type="entry name" value="PRC_RimM"/>
</dbReference>
<dbReference type="STRING" id="1798.AWC30_02010"/>
<keyword evidence="10" id="KW-1185">Reference proteome</keyword>
<gene>
    <name evidence="5" type="primary">rimM</name>
    <name evidence="9" type="ORF">AWC30_02010</name>
</gene>
<dbReference type="Pfam" id="PF01782">
    <property type="entry name" value="RimM"/>
    <property type="match status" value="1"/>
</dbReference>
<evidence type="ECO:0000256" key="3">
    <source>
        <dbReference type="ARBA" id="ARBA00022552"/>
    </source>
</evidence>
<dbReference type="SUPFAM" id="SSF50346">
    <property type="entry name" value="PRC-barrel domain"/>
    <property type="match status" value="1"/>
</dbReference>
<evidence type="ECO:0000256" key="1">
    <source>
        <dbReference type="ARBA" id="ARBA00022490"/>
    </source>
</evidence>
<evidence type="ECO:0000256" key="6">
    <source>
        <dbReference type="SAM" id="MobiDB-lite"/>
    </source>
</evidence>
<feature type="compositionally biased region" description="Basic and acidic residues" evidence="6">
    <location>
        <begin position="41"/>
        <end position="50"/>
    </location>
</feature>
<dbReference type="GO" id="GO:0042274">
    <property type="term" value="P:ribosomal small subunit biogenesis"/>
    <property type="evidence" value="ECO:0007669"/>
    <property type="project" value="UniProtKB-UniRule"/>
</dbReference>
<dbReference type="HAMAP" id="MF_00014">
    <property type="entry name" value="Ribosome_mat_RimM"/>
    <property type="match status" value="1"/>
</dbReference>
<keyword evidence="1 5" id="KW-0963">Cytoplasm</keyword>
<accession>A0A1X2EQC6</accession>
<dbReference type="GO" id="GO:0043022">
    <property type="term" value="F:ribosome binding"/>
    <property type="evidence" value="ECO:0007669"/>
    <property type="project" value="InterPro"/>
</dbReference>
<evidence type="ECO:0000259" key="7">
    <source>
        <dbReference type="Pfam" id="PF01782"/>
    </source>
</evidence>
<dbReference type="PANTHER" id="PTHR33692">
    <property type="entry name" value="RIBOSOME MATURATION FACTOR RIMM"/>
    <property type="match status" value="1"/>
</dbReference>
<dbReference type="PANTHER" id="PTHR33692:SF1">
    <property type="entry name" value="RIBOSOME MATURATION FACTOR RIMM"/>
    <property type="match status" value="1"/>
</dbReference>
<protein>
    <recommendedName>
        <fullName evidence="5">Ribosome maturation factor RimM</fullName>
    </recommendedName>
</protein>
<dbReference type="InterPro" id="IPR002676">
    <property type="entry name" value="RimM_N"/>
</dbReference>
<comment type="caution">
    <text evidence="9">The sequence shown here is derived from an EMBL/GenBank/DDBJ whole genome shotgun (WGS) entry which is preliminary data.</text>
</comment>
<dbReference type="InterPro" id="IPR011961">
    <property type="entry name" value="RimM"/>
</dbReference>
<name>A0A1X2EQC6_9MYCO</name>
<keyword evidence="4 5" id="KW-0143">Chaperone</keyword>
<dbReference type="NCBIfam" id="TIGR02273">
    <property type="entry name" value="16S_RimM"/>
    <property type="match status" value="1"/>
</dbReference>
<dbReference type="EMBL" id="LQPZ01000006">
    <property type="protein sequence ID" value="ORX08429.1"/>
    <property type="molecule type" value="Genomic_DNA"/>
</dbReference>
<dbReference type="Proteomes" id="UP000193090">
    <property type="component" value="Unassembled WGS sequence"/>
</dbReference>
<keyword evidence="2 5" id="KW-0690">Ribosome biogenesis</keyword>
<dbReference type="RefSeq" id="WP_085107428.1">
    <property type="nucleotide sequence ID" value="NZ_JACKSN010000131.1"/>
</dbReference>
<dbReference type="Pfam" id="PF24986">
    <property type="entry name" value="PRC_RimM"/>
    <property type="match status" value="1"/>
</dbReference>
<feature type="region of interest" description="Disordered" evidence="6">
    <location>
        <begin position="30"/>
        <end position="50"/>
    </location>
</feature>
<dbReference type="InterPro" id="IPR011033">
    <property type="entry name" value="PRC_barrel-like_sf"/>
</dbReference>
<reference evidence="9 10" key="1">
    <citation type="submission" date="2016-01" db="EMBL/GenBank/DDBJ databases">
        <title>The new phylogeny of the genus Mycobacterium.</title>
        <authorList>
            <person name="Tarcisio F."/>
            <person name="Conor M."/>
            <person name="Antonella G."/>
            <person name="Elisabetta G."/>
            <person name="Giulia F.S."/>
            <person name="Sara T."/>
            <person name="Anna F."/>
            <person name="Clotilde B."/>
            <person name="Roberto B."/>
            <person name="Veronica D.S."/>
            <person name="Fabio R."/>
            <person name="Monica P."/>
            <person name="Olivier J."/>
            <person name="Enrico T."/>
            <person name="Nicola S."/>
        </authorList>
    </citation>
    <scope>NUCLEOTIDE SEQUENCE [LARGE SCALE GENOMIC DNA]</scope>
    <source>
        <strain evidence="9 10">DSM 44153</strain>
    </source>
</reference>